<dbReference type="GeneID" id="94493647"/>
<keyword evidence="3" id="KW-0732">Signal</keyword>
<feature type="region of interest" description="Disordered" evidence="1">
    <location>
        <begin position="256"/>
        <end position="275"/>
    </location>
</feature>
<dbReference type="EMBL" id="CP137845">
    <property type="protein sequence ID" value="WPB53745.1"/>
    <property type="molecule type" value="Genomic_DNA"/>
</dbReference>
<dbReference type="Proteomes" id="UP001303601">
    <property type="component" value="Chromosome"/>
</dbReference>
<evidence type="ECO:0000313" key="5">
    <source>
        <dbReference type="Proteomes" id="UP001303601"/>
    </source>
</evidence>
<keyword evidence="2" id="KW-0472">Membrane</keyword>
<evidence type="ECO:0000256" key="3">
    <source>
        <dbReference type="SAM" id="SignalP"/>
    </source>
</evidence>
<evidence type="ECO:0000313" key="4">
    <source>
        <dbReference type="EMBL" id="WPB53745.1"/>
    </source>
</evidence>
<protein>
    <recommendedName>
        <fullName evidence="6">Transmembrane protein</fullName>
    </recommendedName>
</protein>
<dbReference type="RefSeq" id="WP_140031496.1">
    <property type="nucleotide sequence ID" value="NZ_CP137845.1"/>
</dbReference>
<gene>
    <name evidence="4" type="ORF">R9B83_02010</name>
</gene>
<accession>A0ABZ0PA47</accession>
<feature type="chain" id="PRO_5045073120" description="Transmembrane protein" evidence="3">
    <location>
        <begin position="20"/>
        <end position="711"/>
    </location>
</feature>
<feature type="signal peptide" evidence="3">
    <location>
        <begin position="1"/>
        <end position="19"/>
    </location>
</feature>
<keyword evidence="2" id="KW-0812">Transmembrane</keyword>
<proteinExistence type="predicted"/>
<organism evidence="4 5">
    <name type="scientific">Metamycoplasma equirhinis</name>
    <dbReference type="NCBI Taxonomy" id="92402"/>
    <lineage>
        <taxon>Bacteria</taxon>
        <taxon>Bacillati</taxon>
        <taxon>Mycoplasmatota</taxon>
        <taxon>Mycoplasmoidales</taxon>
        <taxon>Metamycoplasmataceae</taxon>
        <taxon>Metamycoplasma</taxon>
    </lineage>
</organism>
<name>A0ABZ0PA47_9BACT</name>
<evidence type="ECO:0000256" key="1">
    <source>
        <dbReference type="SAM" id="MobiDB-lite"/>
    </source>
</evidence>
<sequence>MNKKLKLFWSLSSATLTIATPLSVLVSARAKEKEVDPNFDQFKAIAETKTKEAVKKVVEEVIKYLETELENVKKSEDNGINKIQKQVYLDEIVKHFKTKKDNIIQEPEKYGIKPLIPYTISQHKELLIIKVTYNGRVYDSIKIPKSELQKYEDLVKPDGKVETIKEIKNTLTKVEFEEAIRQYVENLTKEFNNIIYQNVDTPTLNLKLVEYEINGKKVYGYEIGFPEGYTSWEEYINKKITPRFNEFDLKQSNQLDIPQEEDPKPEELDKLPLVPGDKPKPIEKYDINKLPNLNPLIKYTWSDKEAQEIIDRFKAINNIAKANAELFFFNNPINTRYLYEVEDLKLENEKLNAIVAISDTVKPKSGNTQKRTYKIEINLDKSDNYKKNQYVLETQIDEIRSIYNKFLVAIGLDTKIDYNDLGNDNLQQTLFTMVELAAKISNIDDVAKAFKEQWKTLTKNSAYQINFGNQELLKIKNSEIRNEISNLFLNQLISALIKLEYKVGEEKVSEENVPYWHSMTKAFSRVKIQFERSIKKNREIILNNFKSNSDKSKKISSNVLDELFEKIKKDLLKLEYVSTESPLLVKTWYAKYLKLIKEIKDEFIVLKELASDKPITNANTEEFKKFIKAYEEANKIVKSQYFSENRLKKIFGSILITIGILSTIINLTIMAIRFKTNRKRKILIVYLLILTISLIMLATGITILMLGMRGI</sequence>
<evidence type="ECO:0000256" key="2">
    <source>
        <dbReference type="SAM" id="Phobius"/>
    </source>
</evidence>
<dbReference type="NCBIfam" id="NF045829">
    <property type="entry name" value="UU052_fam"/>
    <property type="match status" value="1"/>
</dbReference>
<evidence type="ECO:0008006" key="6">
    <source>
        <dbReference type="Google" id="ProtNLM"/>
    </source>
</evidence>
<dbReference type="InterPro" id="IPR054788">
    <property type="entry name" value="MSC_0620_UU052-like"/>
</dbReference>
<keyword evidence="2" id="KW-1133">Transmembrane helix</keyword>
<feature type="transmembrane region" description="Helical" evidence="2">
    <location>
        <begin position="650"/>
        <end position="672"/>
    </location>
</feature>
<keyword evidence="5" id="KW-1185">Reference proteome</keyword>
<reference evidence="4" key="1">
    <citation type="submission" date="2023-11" db="EMBL/GenBank/DDBJ databases">
        <title>Completed genome sequence of Mycoplasma equirhinis type strain M432/72.</title>
        <authorList>
            <person name="Spergser J."/>
        </authorList>
    </citation>
    <scope>NUCLEOTIDE SEQUENCE [LARGE SCALE GENOMIC DNA]</scope>
    <source>
        <strain evidence="4">M432/72</strain>
    </source>
</reference>
<feature type="compositionally biased region" description="Basic and acidic residues" evidence="1">
    <location>
        <begin position="261"/>
        <end position="270"/>
    </location>
</feature>
<feature type="transmembrane region" description="Helical" evidence="2">
    <location>
        <begin position="684"/>
        <end position="708"/>
    </location>
</feature>